<accession>A0A0H1B8X1</accession>
<sequence>MLKYYRVPSTRQGAGLRNITGRDLELWNEISVDTMAGTKHSIIFLFSGWSQARPSRAQPYPGPGIGSGEEMADVTCGSCVWGSLGKLTAGAVLDILWMSQHTASTKKDSQARGRLSLKEASAPSALRRVLRLTAAARIPTKLSGFFSTSPL</sequence>
<protein>
    <submittedName>
        <fullName evidence="1">Uncharacterized protein</fullName>
    </submittedName>
</protein>
<reference evidence="2" key="1">
    <citation type="journal article" date="2015" name="PLoS Genet.">
        <title>The dynamic genome and transcriptome of the human fungal pathogen Blastomyces and close relative Emmonsia.</title>
        <authorList>
            <person name="Munoz J.F."/>
            <person name="Gauthier G.M."/>
            <person name="Desjardins C.A."/>
            <person name="Gallo J.E."/>
            <person name="Holder J."/>
            <person name="Sullivan T.D."/>
            <person name="Marty A.J."/>
            <person name="Carmen J.C."/>
            <person name="Chen Z."/>
            <person name="Ding L."/>
            <person name="Gujja S."/>
            <person name="Magrini V."/>
            <person name="Misas E."/>
            <person name="Mitreva M."/>
            <person name="Priest M."/>
            <person name="Saif S."/>
            <person name="Whiston E.A."/>
            <person name="Young S."/>
            <person name="Zeng Q."/>
            <person name="Goldman W.E."/>
            <person name="Mardis E.R."/>
            <person name="Taylor J.W."/>
            <person name="McEwen J.G."/>
            <person name="Clay O.K."/>
            <person name="Klein B.S."/>
            <person name="Cuomo C.A."/>
        </authorList>
    </citation>
    <scope>NUCLEOTIDE SEQUENCE [LARGE SCALE GENOMIC DNA]</scope>
    <source>
        <strain evidence="2">UAMH 139</strain>
    </source>
</reference>
<comment type="caution">
    <text evidence="1">The sequence shown here is derived from an EMBL/GenBank/DDBJ whole genome shotgun (WGS) entry which is preliminary data.</text>
</comment>
<evidence type="ECO:0000313" key="2">
    <source>
        <dbReference type="Proteomes" id="UP000053573"/>
    </source>
</evidence>
<organism evidence="1 2">
    <name type="scientific">Blastomyces silverae</name>
    <dbReference type="NCBI Taxonomy" id="2060906"/>
    <lineage>
        <taxon>Eukaryota</taxon>
        <taxon>Fungi</taxon>
        <taxon>Dikarya</taxon>
        <taxon>Ascomycota</taxon>
        <taxon>Pezizomycotina</taxon>
        <taxon>Eurotiomycetes</taxon>
        <taxon>Eurotiomycetidae</taxon>
        <taxon>Onygenales</taxon>
        <taxon>Ajellomycetaceae</taxon>
        <taxon>Blastomyces</taxon>
    </lineage>
</organism>
<dbReference type="Proteomes" id="UP000053573">
    <property type="component" value="Unassembled WGS sequence"/>
</dbReference>
<dbReference type="EMBL" id="LDEV01002743">
    <property type="protein sequence ID" value="KLJ07810.1"/>
    <property type="molecule type" value="Genomic_DNA"/>
</dbReference>
<proteinExistence type="predicted"/>
<name>A0A0H1B8X1_9EURO</name>
<evidence type="ECO:0000313" key="1">
    <source>
        <dbReference type="EMBL" id="KLJ07810.1"/>
    </source>
</evidence>
<keyword evidence="2" id="KW-1185">Reference proteome</keyword>
<gene>
    <name evidence="1" type="ORF">EMPG_16721</name>
</gene>
<dbReference type="AlphaFoldDB" id="A0A0H1B8X1"/>